<dbReference type="InterPro" id="IPR011009">
    <property type="entry name" value="Kinase-like_dom_sf"/>
</dbReference>
<evidence type="ECO:0000256" key="1">
    <source>
        <dbReference type="ARBA" id="ARBA00004173"/>
    </source>
</evidence>
<comment type="similarity">
    <text evidence="2">Belongs to the AIM9 family.</text>
</comment>
<keyword evidence="5" id="KW-0496">Mitochondrion</keyword>
<feature type="domain" description="Aminoglycoside phosphotransferase" evidence="7">
    <location>
        <begin position="147"/>
        <end position="246"/>
    </location>
</feature>
<evidence type="ECO:0000256" key="2">
    <source>
        <dbReference type="ARBA" id="ARBA00005543"/>
    </source>
</evidence>
<comment type="subcellular location">
    <subcellularLocation>
        <location evidence="1">Mitochondrion</location>
    </subcellularLocation>
</comment>
<dbReference type="PANTHER" id="PTHR36091">
    <property type="entry name" value="ALTERED INHERITANCE OF MITOCHONDRIA PROTEIN 9, MITOCHONDRIAL"/>
    <property type="match status" value="1"/>
</dbReference>
<evidence type="ECO:0000313" key="9">
    <source>
        <dbReference type="Proteomes" id="UP001360560"/>
    </source>
</evidence>
<dbReference type="InterPro" id="IPR051035">
    <property type="entry name" value="Mito_inheritance_9"/>
</dbReference>
<dbReference type="Proteomes" id="UP001360560">
    <property type="component" value="Unassembled WGS sequence"/>
</dbReference>
<gene>
    <name evidence="8" type="ORF">DASC09_006700</name>
</gene>
<name>A0AAV5QFW1_9ASCO</name>
<evidence type="ECO:0000256" key="6">
    <source>
        <dbReference type="ARBA" id="ARBA00031849"/>
    </source>
</evidence>
<evidence type="ECO:0000256" key="3">
    <source>
        <dbReference type="ARBA" id="ARBA00016197"/>
    </source>
</evidence>
<reference evidence="8 9" key="1">
    <citation type="journal article" date="2023" name="Elife">
        <title>Identification of key yeast species and microbe-microbe interactions impacting larval growth of Drosophila in the wild.</title>
        <authorList>
            <person name="Mure A."/>
            <person name="Sugiura Y."/>
            <person name="Maeda R."/>
            <person name="Honda K."/>
            <person name="Sakurai N."/>
            <person name="Takahashi Y."/>
            <person name="Watada M."/>
            <person name="Katoh T."/>
            <person name="Gotoh A."/>
            <person name="Gotoh Y."/>
            <person name="Taniguchi I."/>
            <person name="Nakamura K."/>
            <person name="Hayashi T."/>
            <person name="Katayama T."/>
            <person name="Uemura T."/>
            <person name="Hattori Y."/>
        </authorList>
    </citation>
    <scope>NUCLEOTIDE SEQUENCE [LARGE SCALE GENOMIC DNA]</scope>
    <source>
        <strain evidence="8 9">SC-9</strain>
    </source>
</reference>
<dbReference type="Pfam" id="PF01636">
    <property type="entry name" value="APH"/>
    <property type="match status" value="1"/>
</dbReference>
<evidence type="ECO:0000313" key="8">
    <source>
        <dbReference type="EMBL" id="GMM33345.1"/>
    </source>
</evidence>
<organism evidence="8 9">
    <name type="scientific">Saccharomycopsis crataegensis</name>
    <dbReference type="NCBI Taxonomy" id="43959"/>
    <lineage>
        <taxon>Eukaryota</taxon>
        <taxon>Fungi</taxon>
        <taxon>Dikarya</taxon>
        <taxon>Ascomycota</taxon>
        <taxon>Saccharomycotina</taxon>
        <taxon>Saccharomycetes</taxon>
        <taxon>Saccharomycopsidaceae</taxon>
        <taxon>Saccharomycopsis</taxon>
    </lineage>
</organism>
<dbReference type="InterPro" id="IPR002575">
    <property type="entry name" value="Aminoglycoside_PTrfase"/>
</dbReference>
<dbReference type="SUPFAM" id="SSF56112">
    <property type="entry name" value="Protein kinase-like (PK-like)"/>
    <property type="match status" value="1"/>
</dbReference>
<protein>
    <recommendedName>
        <fullName evidence="3">Altered inheritance of mitochondria protein 9, mitochondrial</fullName>
    </recommendedName>
    <alternativeName>
        <fullName evidence="6">Found in mitochondrial proteome protein 29</fullName>
    </alternativeName>
</protein>
<dbReference type="GO" id="GO:0005739">
    <property type="term" value="C:mitochondrion"/>
    <property type="evidence" value="ECO:0007669"/>
    <property type="project" value="UniProtKB-SubCell"/>
</dbReference>
<dbReference type="GeneID" id="90071324"/>
<dbReference type="AlphaFoldDB" id="A0AAV5QFW1"/>
<dbReference type="RefSeq" id="XP_064850345.1">
    <property type="nucleotide sequence ID" value="XM_064994273.1"/>
</dbReference>
<evidence type="ECO:0000256" key="5">
    <source>
        <dbReference type="ARBA" id="ARBA00023128"/>
    </source>
</evidence>
<evidence type="ECO:0000256" key="4">
    <source>
        <dbReference type="ARBA" id="ARBA00022946"/>
    </source>
</evidence>
<evidence type="ECO:0000259" key="7">
    <source>
        <dbReference type="Pfam" id="PF01636"/>
    </source>
</evidence>
<keyword evidence="9" id="KW-1185">Reference proteome</keyword>
<proteinExistence type="inferred from homology"/>
<accession>A0AAV5QFW1</accession>
<dbReference type="PANTHER" id="PTHR36091:SF1">
    <property type="entry name" value="ALTERED INHERITANCE OF MITOCHONDRIA PROTEIN 9, MITOCHONDRIAL"/>
    <property type="match status" value="1"/>
</dbReference>
<sequence>MLRNSIARNVTSRLLSRNGQTLSKNVATGLKFTPVRYNSTLKSEDQVKPVFTRLSDENDPERNLFFKYTWGTWLKNDKQEKEKRFTSFSIEGLNKVVQGLFQAEPVADGTLPKPLKNSDNTVSFTQNIKDLVGDVKEADKLFVKTMSSIHEGKHNRVYKIELSNGKALVLRVPYKLLTEYATSRQIQSEAATLDFARYKLGVRVPKVLSYGMHSLNPVRTPYILMEYVEGDLLMKQWDPAVETSDPSHRDTLNKVIKPLSNFQKKLLSVEFNQFGSLYFTDDVSPQLQLKGEPYAGETDDNLKGRWRMGLSMDRNLWRNKEQLQPSQFNPLLGPIDKSQPEKIIQDAANMEIENLRSRLGLTDADASNKVEDPELLKREIKVYEKLAHIAPFLIDDKSNAIPKVEELFKPRLAHPDIDPMNVISSKNGELVFLDFENVTVKPFIYTKSPDFVNYDGYKIYDLADIPDFEKLSDQEKYEYSLMQKRSRNQHLWEFALNENNRELISSVSPYIKELKSPYTVSLLSRNDKDYLFIEEALLKLKHNWTPYLDSGLVKDDGSKEYPVKWSEEDLKSFEAAFTEYQKELMNRPFAATQGWVPQDTFEKLLGQGFLEKVDDEYKFKKD</sequence>
<keyword evidence="4" id="KW-0809">Transit peptide</keyword>
<comment type="caution">
    <text evidence="8">The sequence shown here is derived from an EMBL/GenBank/DDBJ whole genome shotgun (WGS) entry which is preliminary data.</text>
</comment>
<dbReference type="EMBL" id="BTFZ01000001">
    <property type="protein sequence ID" value="GMM33345.1"/>
    <property type="molecule type" value="Genomic_DNA"/>
</dbReference>